<evidence type="ECO:0000259" key="3">
    <source>
        <dbReference type="Pfam" id="PF18431"/>
    </source>
</evidence>
<protein>
    <recommendedName>
        <fullName evidence="3">Bacterial CdiA-CT RNAse A domain-containing protein</fullName>
    </recommendedName>
</protein>
<gene>
    <name evidence="4" type="ORF">NM203_17640</name>
</gene>
<name>A0ABT1M4C3_9MYCO</name>
<feature type="region of interest" description="Disordered" evidence="2">
    <location>
        <begin position="192"/>
        <end position="293"/>
    </location>
</feature>
<dbReference type="RefSeq" id="WP_255061353.1">
    <property type="nucleotide sequence ID" value="NZ_JANDBD010000007.1"/>
</dbReference>
<accession>A0ABT1M4C3</accession>
<comment type="caution">
    <text evidence="4">The sequence shown here is derived from an EMBL/GenBank/DDBJ whole genome shotgun (WGS) entry which is preliminary data.</text>
</comment>
<dbReference type="Pfam" id="PF18431">
    <property type="entry name" value="RNAse_A_bac"/>
    <property type="match status" value="1"/>
</dbReference>
<evidence type="ECO:0000256" key="2">
    <source>
        <dbReference type="SAM" id="MobiDB-lite"/>
    </source>
</evidence>
<sequence length="670" mass="69515">MSAAVPSGSGGPAPTRSEVEGWPIQHLDDVAAHLRRLGGQSVRVFEQHRQNIAAPGGTTWEGDAKDAALDRALSDIAVVRLQSDVQAEAAAVAENGGHDVRAAKRAALEAISEAEGDGFRVGEDLSVSDTREVDPATMAARRTAAIEHAEDIRWTTEQLVQTDRLVGRRLQNKAVELEGIRFDGEPSVQLVDNEIGFGPTENTAEVGKSEPDSKPGTTQGQIGPFPVPRSVEEATKTPYAKPEGMAPGAGSVGGGLEDLLNPEEAPPGEHGDEKPGGLPEVLSPTPPPSALDTILAQHTGNGEAKDGRYTRSPLAAPIVGADPSVLDRQAVRVDGARQTLDAAQAELDAAAGQTYTHGAGAGPGHDVTDPLSHVVFDARRELTEQSAILDDLNQAAAESGGQPSPIPALPENVDVQSFPPEPSTFVEGSRALSEGSLGFIPDVAKDIDVFTNWGEHSVADRTQAVLDAAGMVPLPGVKPLAEGVDYGLDALAGVSRHFDDGPTPHAQVEDVPSGGHGVTDVVPHHAADAPGTNHVGGDTGSVVPFGIEDTAALLTTSESAGGHLLERHVAQTPGDLAARLETTRLQEVSTFTSADEAASAVSTALQRNQEAIDNWLTNGAVRYLELDAPFSGGAILERGSAETVAGTGVRVVLKGDGQGGWYVLTGFPRP</sequence>
<keyword evidence="5" id="KW-1185">Reference proteome</keyword>
<evidence type="ECO:0000256" key="1">
    <source>
        <dbReference type="SAM" id="Coils"/>
    </source>
</evidence>
<organism evidence="4 5">
    <name type="scientific">Mycolicibacterium arenosum</name>
    <dbReference type="NCBI Taxonomy" id="2952157"/>
    <lineage>
        <taxon>Bacteria</taxon>
        <taxon>Bacillati</taxon>
        <taxon>Actinomycetota</taxon>
        <taxon>Actinomycetes</taxon>
        <taxon>Mycobacteriales</taxon>
        <taxon>Mycobacteriaceae</taxon>
        <taxon>Mycolicibacterium</taxon>
    </lineage>
</organism>
<evidence type="ECO:0000313" key="5">
    <source>
        <dbReference type="Proteomes" id="UP001651690"/>
    </source>
</evidence>
<feature type="region of interest" description="Disordered" evidence="2">
    <location>
        <begin position="1"/>
        <end position="22"/>
    </location>
</feature>
<dbReference type="InterPro" id="IPR041436">
    <property type="entry name" value="RNAse_A_bac"/>
</dbReference>
<feature type="domain" description="Bacterial CdiA-CT RNAse A" evidence="3">
    <location>
        <begin position="562"/>
        <end position="668"/>
    </location>
</feature>
<feature type="coiled-coil region" evidence="1">
    <location>
        <begin position="326"/>
        <end position="353"/>
    </location>
</feature>
<proteinExistence type="predicted"/>
<dbReference type="CDD" id="cd20684">
    <property type="entry name" value="CdiA-CT_Yk_RNaseA-like"/>
    <property type="match status" value="1"/>
</dbReference>
<dbReference type="Proteomes" id="UP001651690">
    <property type="component" value="Unassembled WGS sequence"/>
</dbReference>
<dbReference type="EMBL" id="JANDBD010000007">
    <property type="protein sequence ID" value="MCP9274015.1"/>
    <property type="molecule type" value="Genomic_DNA"/>
</dbReference>
<reference evidence="4 5" key="1">
    <citation type="submission" date="2022-06" db="EMBL/GenBank/DDBJ databases">
        <title>Mycolicibacterium sp. CAU 1645 isolated from seawater.</title>
        <authorList>
            <person name="Kim W."/>
        </authorList>
    </citation>
    <scope>NUCLEOTIDE SEQUENCE [LARGE SCALE GENOMIC DNA]</scope>
    <source>
        <strain evidence="4 5">CAU 1645</strain>
    </source>
</reference>
<evidence type="ECO:0000313" key="4">
    <source>
        <dbReference type="EMBL" id="MCP9274015.1"/>
    </source>
</evidence>
<keyword evidence="1" id="KW-0175">Coiled coil</keyword>